<dbReference type="PRINTS" id="PR01950">
    <property type="entry name" value="LANCSUPER"/>
</dbReference>
<sequence length="350" mass="35550">MGFYHGTAGIGLTLAQAGRICGRAEWLTLGRDAFLPLRRLAADPEAGRPSGAAPGIGYADGLGGMIAALVWVARLLAEPACLRDARILAEWAVAPAGGTAADLHDGAAGLLIGLCSLHHQQTSCDDDLVAIIAAWADHLVGLGRDEAGALVWPSGRVPVLGGLAHGQAGIAVALAAAGRATGRDDYLQAAEHALVAEDRLFDPAAANWPAPGGQRRPTTAWCHGAAGIALSRMALLTIAPDRFGPRAADLELAIATTAIAPTSGGGDLCCGDAGRSAALTLAGRTAPAGRADAPALWIDAAPVPWSDPCLFKGLAGICHALLLQRAPTGAVSFLLPFTGPDRSPDPWLST</sequence>
<reference evidence="2" key="1">
    <citation type="journal article" date="2019" name="Int. J. Syst. Evol. Microbiol.">
        <title>The Global Catalogue of Microorganisms (GCM) 10K type strain sequencing project: providing services to taxonomists for standard genome sequencing and annotation.</title>
        <authorList>
            <consortium name="The Broad Institute Genomics Platform"/>
            <consortium name="The Broad Institute Genome Sequencing Center for Infectious Disease"/>
            <person name="Wu L."/>
            <person name="Ma J."/>
        </authorList>
    </citation>
    <scope>NUCLEOTIDE SEQUENCE [LARGE SCALE GENOMIC DNA]</scope>
    <source>
        <strain evidence="2">CGMCC 1.10188</strain>
    </source>
</reference>
<dbReference type="InterPro" id="IPR007822">
    <property type="entry name" value="LANC-like"/>
</dbReference>
<dbReference type="Gene3D" id="1.50.10.10">
    <property type="match status" value="1"/>
</dbReference>
<dbReference type="EMBL" id="BMDZ01000078">
    <property type="protein sequence ID" value="GGB58347.1"/>
    <property type="molecule type" value="Genomic_DNA"/>
</dbReference>
<dbReference type="InterPro" id="IPR012341">
    <property type="entry name" value="6hp_glycosidase-like_sf"/>
</dbReference>
<accession>A0ABQ1J2B3</accession>
<dbReference type="RefSeq" id="WP_188581974.1">
    <property type="nucleotide sequence ID" value="NZ_BMDZ01000078.1"/>
</dbReference>
<evidence type="ECO:0000313" key="2">
    <source>
        <dbReference type="Proteomes" id="UP000603352"/>
    </source>
</evidence>
<keyword evidence="2" id="KW-1185">Reference proteome</keyword>
<dbReference type="SMART" id="SM01260">
    <property type="entry name" value="LANC_like"/>
    <property type="match status" value="1"/>
</dbReference>
<dbReference type="SUPFAM" id="SSF158745">
    <property type="entry name" value="LanC-like"/>
    <property type="match status" value="1"/>
</dbReference>
<evidence type="ECO:0008006" key="3">
    <source>
        <dbReference type="Google" id="ProtNLM"/>
    </source>
</evidence>
<comment type="caution">
    <text evidence="1">The sequence shown here is derived from an EMBL/GenBank/DDBJ whole genome shotgun (WGS) entry which is preliminary data.</text>
</comment>
<evidence type="ECO:0000313" key="1">
    <source>
        <dbReference type="EMBL" id="GGB58347.1"/>
    </source>
</evidence>
<dbReference type="Proteomes" id="UP000603352">
    <property type="component" value="Unassembled WGS sequence"/>
</dbReference>
<organism evidence="1 2">
    <name type="scientific">Tistrella bauzanensis</name>
    <dbReference type="NCBI Taxonomy" id="657419"/>
    <lineage>
        <taxon>Bacteria</taxon>
        <taxon>Pseudomonadati</taxon>
        <taxon>Pseudomonadota</taxon>
        <taxon>Alphaproteobacteria</taxon>
        <taxon>Geminicoccales</taxon>
        <taxon>Geminicoccaceae</taxon>
        <taxon>Tistrella</taxon>
    </lineage>
</organism>
<name>A0ABQ1J2B3_9PROT</name>
<proteinExistence type="predicted"/>
<protein>
    <recommendedName>
        <fullName evidence="3">Lanthionine synthetase C family protein</fullName>
    </recommendedName>
</protein>
<dbReference type="Pfam" id="PF05147">
    <property type="entry name" value="LANC_like"/>
    <property type="match status" value="1"/>
</dbReference>
<gene>
    <name evidence="1" type="ORF">GCM10011505_44030</name>
</gene>